<dbReference type="EMBL" id="MFPU01000053">
    <property type="protein sequence ID" value="OGH69312.1"/>
    <property type="molecule type" value="Genomic_DNA"/>
</dbReference>
<organism evidence="1 2">
    <name type="scientific">Candidatus Magasanikbacteria bacterium RIFCSPHIGHO2_01_FULL_47_8</name>
    <dbReference type="NCBI Taxonomy" id="1798673"/>
    <lineage>
        <taxon>Bacteria</taxon>
        <taxon>Candidatus Magasanikiibacteriota</taxon>
    </lineage>
</organism>
<evidence type="ECO:0000313" key="1">
    <source>
        <dbReference type="EMBL" id="OGH69312.1"/>
    </source>
</evidence>
<dbReference type="AlphaFoldDB" id="A0A1F6MCD0"/>
<dbReference type="PANTHER" id="PTHR39335">
    <property type="entry name" value="BLL4220 PROTEIN"/>
    <property type="match status" value="1"/>
</dbReference>
<dbReference type="GO" id="GO:0043448">
    <property type="term" value="P:alkane catabolic process"/>
    <property type="evidence" value="ECO:0007669"/>
    <property type="project" value="TreeGrafter"/>
</dbReference>
<evidence type="ECO:0008006" key="3">
    <source>
        <dbReference type="Google" id="ProtNLM"/>
    </source>
</evidence>
<gene>
    <name evidence="1" type="ORF">A2754_00580</name>
</gene>
<dbReference type="Pfam" id="PF03640">
    <property type="entry name" value="Lipoprotein_15"/>
    <property type="match status" value="2"/>
</dbReference>
<dbReference type="PANTHER" id="PTHR39335:SF1">
    <property type="entry name" value="BLL4220 PROTEIN"/>
    <property type="match status" value="1"/>
</dbReference>
<proteinExistence type="predicted"/>
<reference evidence="1 2" key="1">
    <citation type="journal article" date="2016" name="Nat. Commun.">
        <title>Thousands of microbial genomes shed light on interconnected biogeochemical processes in an aquifer system.</title>
        <authorList>
            <person name="Anantharaman K."/>
            <person name="Brown C.T."/>
            <person name="Hug L.A."/>
            <person name="Sharon I."/>
            <person name="Castelle C.J."/>
            <person name="Probst A.J."/>
            <person name="Thomas B.C."/>
            <person name="Singh A."/>
            <person name="Wilkins M.J."/>
            <person name="Karaoz U."/>
            <person name="Brodie E.L."/>
            <person name="Williams K.H."/>
            <person name="Hubbard S.S."/>
            <person name="Banfield J.F."/>
        </authorList>
    </citation>
    <scope>NUCLEOTIDE SEQUENCE [LARGE SCALE GENOMIC DNA]</scope>
</reference>
<dbReference type="Proteomes" id="UP000177953">
    <property type="component" value="Unassembled WGS sequence"/>
</dbReference>
<sequence length="130" mass="13872">MATMKAAKKAADAALKAEMLNKRATLKVGDSSLGKILVANNGMTLYLKKDDSTGKSTCYGDCAKNWPPLLVKVIPTAGTGVTGKVDRTVRTDGRFQVTYNGMPLYFWKSDIKPGDTTGNGVNGIWSVVTP</sequence>
<accession>A0A1F6MCD0</accession>
<protein>
    <recommendedName>
        <fullName evidence="3">Lipoprotein</fullName>
    </recommendedName>
</protein>
<comment type="caution">
    <text evidence="1">The sequence shown here is derived from an EMBL/GenBank/DDBJ whole genome shotgun (WGS) entry which is preliminary data.</text>
</comment>
<dbReference type="PIRSF" id="PIRSF029720">
    <property type="entry name" value="UCP029720"/>
    <property type="match status" value="1"/>
</dbReference>
<dbReference type="InterPro" id="IPR014558">
    <property type="entry name" value="UCP029720"/>
</dbReference>
<name>A0A1F6MCD0_9BACT</name>
<dbReference type="InterPro" id="IPR005297">
    <property type="entry name" value="Lipoprotein_repeat"/>
</dbReference>
<evidence type="ECO:0000313" key="2">
    <source>
        <dbReference type="Proteomes" id="UP000177953"/>
    </source>
</evidence>